<keyword evidence="3" id="KW-1185">Reference proteome</keyword>
<accession>A0A6V8PB59</accession>
<comment type="caution">
    <text evidence="2">The sequence shown here is derived from an EMBL/GenBank/DDBJ whole genome shotgun (WGS) entry which is preliminary data.</text>
</comment>
<evidence type="ECO:0000313" key="3">
    <source>
        <dbReference type="Proteomes" id="UP000591948"/>
    </source>
</evidence>
<feature type="transmembrane region" description="Helical" evidence="1">
    <location>
        <begin position="33"/>
        <end position="56"/>
    </location>
</feature>
<dbReference type="AlphaFoldDB" id="A0A6V8PB59"/>
<keyword evidence="1" id="KW-0812">Transmembrane</keyword>
<keyword evidence="1" id="KW-0472">Membrane</keyword>
<reference evidence="2 3" key="1">
    <citation type="journal article" date="2020" name="Front. Microbiol.">
        <title>Single-cell genomics of novel Actinobacteria with the Wood-Ljungdahl pathway discovered in a serpentinizing system.</title>
        <authorList>
            <person name="Merino N."/>
            <person name="Kawai M."/>
            <person name="Boyd E.S."/>
            <person name="Colman D.R."/>
            <person name="McGlynn S.E."/>
            <person name="Nealson K.H."/>
            <person name="Kurokawa K."/>
            <person name="Hongoh Y."/>
        </authorList>
    </citation>
    <scope>NUCLEOTIDE SEQUENCE [LARGE SCALE GENOMIC DNA]</scope>
    <source>
        <strain evidence="2 3">S33</strain>
    </source>
</reference>
<name>A0A6V8PB59_9ACTN</name>
<dbReference type="EMBL" id="BLRY01000472">
    <property type="protein sequence ID" value="GFP28874.1"/>
    <property type="molecule type" value="Genomic_DNA"/>
</dbReference>
<proteinExistence type="predicted"/>
<keyword evidence="1" id="KW-1133">Transmembrane helix</keyword>
<gene>
    <name evidence="2" type="ORF">HKBW3S33_02290</name>
</gene>
<evidence type="ECO:0000256" key="1">
    <source>
        <dbReference type="SAM" id="Phobius"/>
    </source>
</evidence>
<sequence>RHGPWFILLATPWIGVWAVAVTAMALGMNQRQLLLFTLISISVYAIVLAGLIAFGIQAVRPQS</sequence>
<feature type="transmembrane region" description="Helical" evidence="1">
    <location>
        <begin position="6"/>
        <end position="26"/>
    </location>
</feature>
<evidence type="ECO:0000313" key="2">
    <source>
        <dbReference type="EMBL" id="GFP28874.1"/>
    </source>
</evidence>
<protein>
    <submittedName>
        <fullName evidence="2">Uncharacterized protein</fullName>
    </submittedName>
</protein>
<dbReference type="Proteomes" id="UP000591948">
    <property type="component" value="Unassembled WGS sequence"/>
</dbReference>
<feature type="non-terminal residue" evidence="2">
    <location>
        <position position="1"/>
    </location>
</feature>
<organism evidence="2 3">
    <name type="scientific">Candidatus Hakubella thermalkaliphila</name>
    <dbReference type="NCBI Taxonomy" id="2754717"/>
    <lineage>
        <taxon>Bacteria</taxon>
        <taxon>Bacillati</taxon>
        <taxon>Actinomycetota</taxon>
        <taxon>Actinomycetota incertae sedis</taxon>
        <taxon>Candidatus Hakubellales</taxon>
        <taxon>Candidatus Hakubellaceae</taxon>
        <taxon>Candidatus Hakubella</taxon>
    </lineage>
</organism>